<gene>
    <name evidence="7" type="ORF">OOZ53_12305</name>
</gene>
<dbReference type="EC" id="3.5.-.-" evidence="7"/>
<evidence type="ECO:0000256" key="6">
    <source>
        <dbReference type="ARBA" id="ARBA00023211"/>
    </source>
</evidence>
<keyword evidence="4" id="KW-0479">Metal-binding</keyword>
<dbReference type="Gene3D" id="3.30.70.360">
    <property type="match status" value="1"/>
</dbReference>
<accession>A0ABT4VN43</accession>
<dbReference type="PANTHER" id="PTHR32494">
    <property type="entry name" value="ALLANTOATE DEIMINASE-RELATED"/>
    <property type="match status" value="1"/>
</dbReference>
<dbReference type="InterPro" id="IPR036264">
    <property type="entry name" value="Bact_exopeptidase_dim_dom"/>
</dbReference>
<reference evidence="7" key="1">
    <citation type="submission" date="2022-11" db="EMBL/GenBank/DDBJ databases">
        <title>Hoeflea poritis sp. nov., isolated from scleractinian coral Porites lutea.</title>
        <authorList>
            <person name="Zhang G."/>
            <person name="Wei Q."/>
            <person name="Cai L."/>
        </authorList>
    </citation>
    <scope>NUCLEOTIDE SEQUENCE</scope>
    <source>
        <strain evidence="7">E7-10</strain>
    </source>
</reference>
<dbReference type="Proteomes" id="UP001148313">
    <property type="component" value="Unassembled WGS sequence"/>
</dbReference>
<evidence type="ECO:0000256" key="5">
    <source>
        <dbReference type="ARBA" id="ARBA00022801"/>
    </source>
</evidence>
<dbReference type="GO" id="GO:0016787">
    <property type="term" value="F:hydrolase activity"/>
    <property type="evidence" value="ECO:0007669"/>
    <property type="project" value="UniProtKB-KW"/>
</dbReference>
<comment type="similarity">
    <text evidence="2">Belongs to the peptidase M20 family.</text>
</comment>
<dbReference type="EMBL" id="JAPJZH010000006">
    <property type="protein sequence ID" value="MDA4846138.1"/>
    <property type="molecule type" value="Genomic_DNA"/>
</dbReference>
<comment type="cofactor">
    <cofactor evidence="1">
        <name>Mn(2+)</name>
        <dbReference type="ChEBI" id="CHEBI:29035"/>
    </cofactor>
</comment>
<dbReference type="SUPFAM" id="SSF55031">
    <property type="entry name" value="Bacterial exopeptidase dimerisation domain"/>
    <property type="match status" value="1"/>
</dbReference>
<evidence type="ECO:0000256" key="1">
    <source>
        <dbReference type="ARBA" id="ARBA00001936"/>
    </source>
</evidence>
<dbReference type="Pfam" id="PF01546">
    <property type="entry name" value="Peptidase_M20"/>
    <property type="match status" value="1"/>
</dbReference>
<comment type="caution">
    <text evidence="7">The sequence shown here is derived from an EMBL/GenBank/DDBJ whole genome shotgun (WGS) entry which is preliminary data.</text>
</comment>
<dbReference type="PIRSF" id="PIRSF001235">
    <property type="entry name" value="Amidase_carbamoylase"/>
    <property type="match status" value="1"/>
</dbReference>
<protein>
    <submittedName>
        <fullName evidence="7">Hydantoinase/carbamoylase family amidase</fullName>
        <ecNumber evidence="7">3.5.-.-</ecNumber>
    </submittedName>
</protein>
<dbReference type="Gene3D" id="3.40.630.10">
    <property type="entry name" value="Zn peptidases"/>
    <property type="match status" value="1"/>
</dbReference>
<dbReference type="SUPFAM" id="SSF53187">
    <property type="entry name" value="Zn-dependent exopeptidases"/>
    <property type="match status" value="1"/>
</dbReference>
<dbReference type="InterPro" id="IPR010158">
    <property type="entry name" value="Amidase_Cbmase"/>
</dbReference>
<sequence length="400" mass="42435">MPPININPDRLLGDLQKLRSFGARQSGVVRPAFSEADIAAREWLAGRMREAGLEPVFDPAGNLFGVPQTDRPCILSGSHSDSQPEGGWLDGAYGVIAALEVARASAETGGPPVAVVSFQDEEGRFGALTGSRIWTGALPLDEADGITDLEGRSFAEARAAMAGLCVAGFIQPGRFSGFIEAHIEQGPVLDDAAESIGVVNAIVGIRSLQMRFTGHQNHAGTTPMAVRRDAFQGLAAFTGAINRDFADVVTPATVWTIGHVALQPNASSIVPGQADFTVQWRDGSADRLDHMEAIIRETAMRLCDDRGLQLDISNPVAVPPTEMDATLRARLERAAETTAPGAWRIMPSGALHDAANVARLMPAAMLFVPSIGGVSHNFSEDTHKHDLVRGAEVLARAIAE</sequence>
<evidence type="ECO:0000313" key="7">
    <source>
        <dbReference type="EMBL" id="MDA4846138.1"/>
    </source>
</evidence>
<proteinExistence type="inferred from homology"/>
<evidence type="ECO:0000313" key="8">
    <source>
        <dbReference type="Proteomes" id="UP001148313"/>
    </source>
</evidence>
<dbReference type="PANTHER" id="PTHR32494:SF19">
    <property type="entry name" value="ALLANTOATE DEIMINASE-RELATED"/>
    <property type="match status" value="1"/>
</dbReference>
<dbReference type="RefSeq" id="WP_271089857.1">
    <property type="nucleotide sequence ID" value="NZ_JAPJZH010000006.1"/>
</dbReference>
<keyword evidence="6" id="KW-0464">Manganese</keyword>
<evidence type="ECO:0000256" key="2">
    <source>
        <dbReference type="ARBA" id="ARBA00006153"/>
    </source>
</evidence>
<dbReference type="CDD" id="cd03884">
    <property type="entry name" value="M20_bAS"/>
    <property type="match status" value="1"/>
</dbReference>
<evidence type="ECO:0000256" key="4">
    <source>
        <dbReference type="ARBA" id="ARBA00022723"/>
    </source>
</evidence>
<dbReference type="InterPro" id="IPR002933">
    <property type="entry name" value="Peptidase_M20"/>
</dbReference>
<evidence type="ECO:0000256" key="3">
    <source>
        <dbReference type="ARBA" id="ARBA00011738"/>
    </source>
</evidence>
<name>A0ABT4VN43_9HYPH</name>
<keyword evidence="5 7" id="KW-0378">Hydrolase</keyword>
<dbReference type="NCBIfam" id="TIGR01879">
    <property type="entry name" value="hydantase"/>
    <property type="match status" value="1"/>
</dbReference>
<comment type="subunit">
    <text evidence="3">Homodimer.</text>
</comment>
<organism evidence="7 8">
    <name type="scientific">Hoeflea poritis</name>
    <dbReference type="NCBI Taxonomy" id="2993659"/>
    <lineage>
        <taxon>Bacteria</taxon>
        <taxon>Pseudomonadati</taxon>
        <taxon>Pseudomonadota</taxon>
        <taxon>Alphaproteobacteria</taxon>
        <taxon>Hyphomicrobiales</taxon>
        <taxon>Rhizobiaceae</taxon>
        <taxon>Hoeflea</taxon>
    </lineage>
</organism>
<keyword evidence="8" id="KW-1185">Reference proteome</keyword>